<reference evidence="2 3" key="1">
    <citation type="submission" date="2024-03" db="EMBL/GenBank/DDBJ databases">
        <authorList>
            <person name="Jo J.-H."/>
        </authorList>
    </citation>
    <scope>NUCLEOTIDE SEQUENCE [LARGE SCALE GENOMIC DNA]</scope>
    <source>
        <strain evidence="2 3">AS3R-12</strain>
    </source>
</reference>
<evidence type="ECO:0000313" key="3">
    <source>
        <dbReference type="Proteomes" id="UP001379235"/>
    </source>
</evidence>
<protein>
    <submittedName>
        <fullName evidence="2">Cupin domain-containing protein</fullName>
    </submittedName>
</protein>
<dbReference type="RefSeq" id="WP_339967496.1">
    <property type="nucleotide sequence ID" value="NZ_JBBHJY010000006.1"/>
</dbReference>
<accession>A0ABU8SA95</accession>
<dbReference type="Proteomes" id="UP001379235">
    <property type="component" value="Unassembled WGS sequence"/>
</dbReference>
<sequence length="112" mass="12040">MSGPESTASQWYDAYATRNSGDGAEGRLVALHSFDADWTSWEMHPAGDELVVCIAGVMTLIQQLPEGREQCVRLGPGDYVVNPPGAWHTADVEGEATALFVTAGLGTQHRPR</sequence>
<proteinExistence type="predicted"/>
<dbReference type="InterPro" id="IPR011051">
    <property type="entry name" value="RmlC_Cupin_sf"/>
</dbReference>
<name>A0ABU8SA95_9SPHN</name>
<comment type="caution">
    <text evidence="2">The sequence shown here is derived from an EMBL/GenBank/DDBJ whole genome shotgun (WGS) entry which is preliminary data.</text>
</comment>
<evidence type="ECO:0000259" key="1">
    <source>
        <dbReference type="Pfam" id="PF07883"/>
    </source>
</evidence>
<dbReference type="EMBL" id="JBBHJY010000006">
    <property type="protein sequence ID" value="MEJ6010715.1"/>
    <property type="molecule type" value="Genomic_DNA"/>
</dbReference>
<dbReference type="InterPro" id="IPR014710">
    <property type="entry name" value="RmlC-like_jellyroll"/>
</dbReference>
<feature type="domain" description="Cupin type-2" evidence="1">
    <location>
        <begin position="40"/>
        <end position="101"/>
    </location>
</feature>
<keyword evidence="3" id="KW-1185">Reference proteome</keyword>
<organism evidence="2 3">
    <name type="scientific">Novosphingobium aquae</name>
    <dbReference type="NCBI Taxonomy" id="3133435"/>
    <lineage>
        <taxon>Bacteria</taxon>
        <taxon>Pseudomonadati</taxon>
        <taxon>Pseudomonadota</taxon>
        <taxon>Alphaproteobacteria</taxon>
        <taxon>Sphingomonadales</taxon>
        <taxon>Sphingomonadaceae</taxon>
        <taxon>Novosphingobium</taxon>
    </lineage>
</organism>
<dbReference type="Gene3D" id="2.60.120.10">
    <property type="entry name" value="Jelly Rolls"/>
    <property type="match status" value="1"/>
</dbReference>
<dbReference type="SUPFAM" id="SSF51182">
    <property type="entry name" value="RmlC-like cupins"/>
    <property type="match status" value="1"/>
</dbReference>
<dbReference type="Pfam" id="PF07883">
    <property type="entry name" value="Cupin_2"/>
    <property type="match status" value="1"/>
</dbReference>
<gene>
    <name evidence="2" type="ORF">WG900_12400</name>
</gene>
<evidence type="ECO:0000313" key="2">
    <source>
        <dbReference type="EMBL" id="MEJ6010715.1"/>
    </source>
</evidence>
<dbReference type="InterPro" id="IPR013096">
    <property type="entry name" value="Cupin_2"/>
</dbReference>